<dbReference type="AlphaFoldDB" id="A0A484AY32"/>
<organism evidence="3 4">
    <name type="scientific">Drosophila navojoa</name>
    <name type="common">Fruit fly</name>
    <dbReference type="NCBI Taxonomy" id="7232"/>
    <lineage>
        <taxon>Eukaryota</taxon>
        <taxon>Metazoa</taxon>
        <taxon>Ecdysozoa</taxon>
        <taxon>Arthropoda</taxon>
        <taxon>Hexapoda</taxon>
        <taxon>Insecta</taxon>
        <taxon>Pterygota</taxon>
        <taxon>Neoptera</taxon>
        <taxon>Endopterygota</taxon>
        <taxon>Diptera</taxon>
        <taxon>Brachycera</taxon>
        <taxon>Muscomorpha</taxon>
        <taxon>Ephydroidea</taxon>
        <taxon>Drosophilidae</taxon>
        <taxon>Drosophila</taxon>
    </lineage>
</organism>
<accession>A0A484AY32</accession>
<dbReference type="STRING" id="7232.A0A484AY32"/>
<dbReference type="PANTHER" id="PTHR24006">
    <property type="entry name" value="UBIQUITIN CARBOXYL-TERMINAL HYDROLASE"/>
    <property type="match status" value="1"/>
</dbReference>
<evidence type="ECO:0000313" key="3">
    <source>
        <dbReference type="EMBL" id="TDG41396.1"/>
    </source>
</evidence>
<dbReference type="GO" id="GO:0016579">
    <property type="term" value="P:protein deubiquitination"/>
    <property type="evidence" value="ECO:0007669"/>
    <property type="project" value="InterPro"/>
</dbReference>
<dbReference type="GO" id="GO:0005829">
    <property type="term" value="C:cytosol"/>
    <property type="evidence" value="ECO:0007669"/>
    <property type="project" value="TreeGrafter"/>
</dbReference>
<protein>
    <recommendedName>
        <fullName evidence="2">USP domain-containing protein</fullName>
    </recommendedName>
</protein>
<dbReference type="InterPro" id="IPR050164">
    <property type="entry name" value="Peptidase_C19"/>
</dbReference>
<dbReference type="Proteomes" id="UP000295192">
    <property type="component" value="Unassembled WGS sequence"/>
</dbReference>
<gene>
    <name evidence="3" type="ORF">AWZ03_012187</name>
</gene>
<dbReference type="InterPro" id="IPR028889">
    <property type="entry name" value="USP"/>
</dbReference>
<evidence type="ECO:0000259" key="2">
    <source>
        <dbReference type="PROSITE" id="PS50235"/>
    </source>
</evidence>
<dbReference type="PROSITE" id="PS50235">
    <property type="entry name" value="USP_3"/>
    <property type="match status" value="1"/>
</dbReference>
<dbReference type="OMA" id="NDEQICR"/>
<feature type="domain" description="USP" evidence="2">
    <location>
        <begin position="1"/>
        <end position="291"/>
    </location>
</feature>
<dbReference type="Pfam" id="PF00443">
    <property type="entry name" value="UCH"/>
    <property type="match status" value="1"/>
</dbReference>
<dbReference type="SUPFAM" id="SSF54001">
    <property type="entry name" value="Cysteine proteinases"/>
    <property type="match status" value="1"/>
</dbReference>
<dbReference type="PANTHER" id="PTHR24006:SF908">
    <property type="entry name" value="DEUBIQUITINATING APOPTOTIC INHIBITOR, ISOFORM A"/>
    <property type="match status" value="1"/>
</dbReference>
<dbReference type="OrthoDB" id="2420415at2759"/>
<evidence type="ECO:0000313" key="4">
    <source>
        <dbReference type="Proteomes" id="UP000295192"/>
    </source>
</evidence>
<sequence>MTPDFCRNLLLSECPAPIVVHLQRLIAMMHYSHYNNVMPSSVLLFRNNPMFPAGEQQDCSEYLAHLLNSLNDGERTEGFVPALDDQVHNFTIADKSFSGQLTNIYKCLVCSHESRIQNRFRELQLAFPDCGGNRKESFTVQSLIEYNSASDILDGDDKYACPSCATYCMGEHQTVITQGPRNLIITLKRFGYDKATHQHTKLMNKVYPNNTITLTQYNSTMHEVTILVYRLYAIVIHDGGTINSGHYYALARDAELRWVRFSDDVVSFMKCPEIRQLRTRDTAHMLFYALSAVKGTASPEDKENAMPLSPEEPLVLEELPAGLLDFVKPYLGGQPPSQS</sequence>
<dbReference type="InterPro" id="IPR018200">
    <property type="entry name" value="USP_CS"/>
</dbReference>
<dbReference type="EMBL" id="LSRL02000360">
    <property type="protein sequence ID" value="TDG41396.1"/>
    <property type="molecule type" value="Genomic_DNA"/>
</dbReference>
<dbReference type="InterPro" id="IPR001394">
    <property type="entry name" value="Peptidase_C19_UCH"/>
</dbReference>
<dbReference type="Gene3D" id="3.90.70.10">
    <property type="entry name" value="Cysteine proteinases"/>
    <property type="match status" value="1"/>
</dbReference>
<dbReference type="InterPro" id="IPR038765">
    <property type="entry name" value="Papain-like_cys_pep_sf"/>
</dbReference>
<dbReference type="PROSITE" id="PS00973">
    <property type="entry name" value="USP_2"/>
    <property type="match status" value="1"/>
</dbReference>
<comment type="caution">
    <text evidence="3">The sequence shown here is derived from an EMBL/GenBank/DDBJ whole genome shotgun (WGS) entry which is preliminary data.</text>
</comment>
<proteinExistence type="inferred from homology"/>
<reference evidence="3 4" key="1">
    <citation type="journal article" date="2019" name="J. Hered.">
        <title>An Improved Genome Assembly for Drosophila navojoa, the Basal Species in the mojavensis Cluster.</title>
        <authorList>
            <person name="Vanderlinde T."/>
            <person name="Dupim E.G."/>
            <person name="Nazario-Yepiz N.O."/>
            <person name="Carvalho A.B."/>
        </authorList>
    </citation>
    <scope>NUCLEOTIDE SEQUENCE [LARGE SCALE GENOMIC DNA]</scope>
    <source>
        <strain evidence="3">Navoj_Jal97</strain>
        <tissue evidence="3">Whole organism</tissue>
    </source>
</reference>
<comment type="similarity">
    <text evidence="1">Belongs to the peptidase C19 family.</text>
</comment>
<name>A0A484AY32_DRONA</name>
<keyword evidence="4" id="KW-1185">Reference proteome</keyword>
<evidence type="ECO:0000256" key="1">
    <source>
        <dbReference type="ARBA" id="ARBA00009085"/>
    </source>
</evidence>
<dbReference type="GO" id="GO:0004843">
    <property type="term" value="F:cysteine-type deubiquitinase activity"/>
    <property type="evidence" value="ECO:0007669"/>
    <property type="project" value="InterPro"/>
</dbReference>
<dbReference type="GO" id="GO:0005634">
    <property type="term" value="C:nucleus"/>
    <property type="evidence" value="ECO:0007669"/>
    <property type="project" value="TreeGrafter"/>
</dbReference>